<dbReference type="PANTHER" id="PTHR31194:SF166">
    <property type="entry name" value="PATHOGENESIS-RELATED GENES TRANSCRIPTIONAL ACTIVATOR PTI6"/>
    <property type="match status" value="1"/>
</dbReference>
<dbReference type="InterPro" id="IPR036955">
    <property type="entry name" value="AP2/ERF_dom_sf"/>
</dbReference>
<name>A0A835UT67_VANPL</name>
<dbReference type="AlphaFoldDB" id="A0A835UT67"/>
<evidence type="ECO:0000256" key="3">
    <source>
        <dbReference type="ARBA" id="ARBA00023125"/>
    </source>
</evidence>
<dbReference type="Gene3D" id="3.30.730.10">
    <property type="entry name" value="AP2/ERF domain"/>
    <property type="match status" value="1"/>
</dbReference>
<evidence type="ECO:0000256" key="5">
    <source>
        <dbReference type="ARBA" id="ARBA00023242"/>
    </source>
</evidence>
<dbReference type="InterPro" id="IPR016177">
    <property type="entry name" value="DNA-bd_dom_sf"/>
</dbReference>
<dbReference type="Proteomes" id="UP000636800">
    <property type="component" value="Unassembled WGS sequence"/>
</dbReference>
<dbReference type="OrthoDB" id="10254073at2759"/>
<sequence>MNCGPDDIESTSPVLAGETLRSSPNYYEEKDNRRKNEQARAMVSIGNPRWLRIFFTDADATDSSSSDEEAVGYSRRRVRKHVRQIAFELKPMRHLIPLKKRPLALEELPGADVPKRFRGVRRRPWGKWAAEIRDPNQRKRLWLGTYDSAEEAAAVYDSAAIRLKGSNAVTNFPVVKRMLPRLSQDSPVKFLHLERISKGTHSLRVGNGLTASNDQKKRSLGKFLGKRRCLGIGDFEKAHRTGKQLEQVSKENMDIKEHFHLEQKTLKLSDGTDPFLNALQQPLSKRPSPIDEKGQVVLGSGLQLNLWSYQRRKRSFLGKSSSSNFLEGNFGRNKFGRLLSWNEGELGLFRSLILYVYFKV</sequence>
<comment type="subcellular location">
    <subcellularLocation>
        <location evidence="1">Nucleus</location>
    </subcellularLocation>
</comment>
<evidence type="ECO:0000313" key="9">
    <source>
        <dbReference type="Proteomes" id="UP000636800"/>
    </source>
</evidence>
<dbReference type="InterPro" id="IPR001471">
    <property type="entry name" value="AP2/ERF_dom"/>
</dbReference>
<keyword evidence="9" id="KW-1185">Reference proteome</keyword>
<proteinExistence type="predicted"/>
<keyword evidence="3" id="KW-0238">DNA-binding</keyword>
<dbReference type="EMBL" id="JADCNL010000008">
    <property type="protein sequence ID" value="KAG0470801.1"/>
    <property type="molecule type" value="Genomic_DNA"/>
</dbReference>
<keyword evidence="4" id="KW-0804">Transcription</keyword>
<dbReference type="Pfam" id="PF00847">
    <property type="entry name" value="AP2"/>
    <property type="match status" value="1"/>
</dbReference>
<keyword evidence="2" id="KW-0805">Transcription regulation</keyword>
<evidence type="ECO:0000256" key="6">
    <source>
        <dbReference type="SAM" id="MobiDB-lite"/>
    </source>
</evidence>
<reference evidence="8 9" key="1">
    <citation type="journal article" date="2020" name="Nat. Food">
        <title>A phased Vanilla planifolia genome enables genetic improvement of flavour and production.</title>
        <authorList>
            <person name="Hasing T."/>
            <person name="Tang H."/>
            <person name="Brym M."/>
            <person name="Khazi F."/>
            <person name="Huang T."/>
            <person name="Chambers A.H."/>
        </authorList>
    </citation>
    <scope>NUCLEOTIDE SEQUENCE [LARGE SCALE GENOMIC DNA]</scope>
    <source>
        <tissue evidence="8">Leaf</tissue>
    </source>
</reference>
<dbReference type="FunFam" id="3.30.730.10:FF:000001">
    <property type="entry name" value="Ethylene-responsive transcription factor 2"/>
    <property type="match status" value="1"/>
</dbReference>
<evidence type="ECO:0000313" key="8">
    <source>
        <dbReference type="EMBL" id="KAG0470801.1"/>
    </source>
</evidence>
<feature type="region of interest" description="Disordered" evidence="6">
    <location>
        <begin position="1"/>
        <end position="34"/>
    </location>
</feature>
<accession>A0A835UT67</accession>
<dbReference type="GO" id="GO:0003700">
    <property type="term" value="F:DNA-binding transcription factor activity"/>
    <property type="evidence" value="ECO:0007669"/>
    <property type="project" value="InterPro"/>
</dbReference>
<feature type="domain" description="AP2/ERF" evidence="7">
    <location>
        <begin position="116"/>
        <end position="173"/>
    </location>
</feature>
<evidence type="ECO:0000256" key="1">
    <source>
        <dbReference type="ARBA" id="ARBA00004123"/>
    </source>
</evidence>
<dbReference type="CDD" id="cd00018">
    <property type="entry name" value="AP2"/>
    <property type="match status" value="1"/>
</dbReference>
<dbReference type="PANTHER" id="PTHR31194">
    <property type="entry name" value="SHN SHINE , DNA BINDING / TRANSCRIPTION FACTOR"/>
    <property type="match status" value="1"/>
</dbReference>
<evidence type="ECO:0000256" key="4">
    <source>
        <dbReference type="ARBA" id="ARBA00023163"/>
    </source>
</evidence>
<organism evidence="8 9">
    <name type="scientific">Vanilla planifolia</name>
    <name type="common">Vanilla</name>
    <dbReference type="NCBI Taxonomy" id="51239"/>
    <lineage>
        <taxon>Eukaryota</taxon>
        <taxon>Viridiplantae</taxon>
        <taxon>Streptophyta</taxon>
        <taxon>Embryophyta</taxon>
        <taxon>Tracheophyta</taxon>
        <taxon>Spermatophyta</taxon>
        <taxon>Magnoliopsida</taxon>
        <taxon>Liliopsida</taxon>
        <taxon>Asparagales</taxon>
        <taxon>Orchidaceae</taxon>
        <taxon>Vanilloideae</taxon>
        <taxon>Vanilleae</taxon>
        <taxon>Vanilla</taxon>
    </lineage>
</organism>
<evidence type="ECO:0000259" key="7">
    <source>
        <dbReference type="PROSITE" id="PS51032"/>
    </source>
</evidence>
<dbReference type="SMART" id="SM00380">
    <property type="entry name" value="AP2"/>
    <property type="match status" value="1"/>
</dbReference>
<evidence type="ECO:0000256" key="2">
    <source>
        <dbReference type="ARBA" id="ARBA00023015"/>
    </source>
</evidence>
<gene>
    <name evidence="8" type="ORF">HPP92_017501</name>
</gene>
<dbReference type="PROSITE" id="PS51032">
    <property type="entry name" value="AP2_ERF"/>
    <property type="match status" value="1"/>
</dbReference>
<dbReference type="SUPFAM" id="SSF54171">
    <property type="entry name" value="DNA-binding domain"/>
    <property type="match status" value="1"/>
</dbReference>
<dbReference type="PRINTS" id="PR00367">
    <property type="entry name" value="ETHRSPELEMNT"/>
</dbReference>
<comment type="caution">
    <text evidence="8">The sequence shown here is derived from an EMBL/GenBank/DDBJ whole genome shotgun (WGS) entry which is preliminary data.</text>
</comment>
<dbReference type="GO" id="GO:0003677">
    <property type="term" value="F:DNA binding"/>
    <property type="evidence" value="ECO:0007669"/>
    <property type="project" value="UniProtKB-KW"/>
</dbReference>
<dbReference type="GO" id="GO:0005634">
    <property type="term" value="C:nucleus"/>
    <property type="evidence" value="ECO:0007669"/>
    <property type="project" value="UniProtKB-SubCell"/>
</dbReference>
<dbReference type="InterPro" id="IPR050913">
    <property type="entry name" value="AP2/ERF_ERF"/>
</dbReference>
<protein>
    <recommendedName>
        <fullName evidence="7">AP2/ERF domain-containing protein</fullName>
    </recommendedName>
</protein>
<keyword evidence="5" id="KW-0539">Nucleus</keyword>